<protein>
    <submittedName>
        <fullName evidence="1">Uncharacterized protein</fullName>
    </submittedName>
</protein>
<organism evidence="1 2">
    <name type="scientific">Mycoplasmopsis phocirhinis</name>
    <dbReference type="NCBI Taxonomy" id="142650"/>
    <lineage>
        <taxon>Bacteria</taxon>
        <taxon>Bacillati</taxon>
        <taxon>Mycoplasmatota</taxon>
        <taxon>Mycoplasmoidales</taxon>
        <taxon>Metamycoplasmataceae</taxon>
        <taxon>Mycoplasmopsis</taxon>
    </lineage>
</organism>
<accession>A0A4V0ZAI4</accession>
<keyword evidence="2" id="KW-1185">Reference proteome</keyword>
<reference evidence="1 2" key="1">
    <citation type="submission" date="2019-01" db="EMBL/GenBank/DDBJ databases">
        <title>Complete sequence and annotation of the Mycoplasma phocirhinis strain 852T genome.</title>
        <authorList>
            <person name="Frasca S.Jr."/>
            <person name="Kutish G.F."/>
            <person name="Castellanos Gell J."/>
            <person name="Michaels D.L."/>
            <person name="Brown D.R."/>
        </authorList>
    </citation>
    <scope>NUCLEOTIDE SEQUENCE [LARGE SCALE GENOMIC DNA]</scope>
    <source>
        <strain evidence="1 2">852</strain>
    </source>
</reference>
<sequence length="197" mass="23985">MNDEFIAVFNELTQILKNETIMWSLSPLTYKKFNKNQSSFTHFSVALYFNDFINLREKYSKKFKFDGWIYQNKTLSPYFVHDSKRIILCLIIPTCINKITQNLTKIEKLRLKYWGNNHKNLLLKIKGSRTKHIEIEELVNLFYIEKNTEFLITDESIYEFSIWNNLNWNNMQFFELNGVRFQYFAEYNKYLKFIEIK</sequence>
<dbReference type="OrthoDB" id="399142at2"/>
<dbReference type="RefSeq" id="WP_130429589.1">
    <property type="nucleotide sequence ID" value="NZ_CP034841.1"/>
</dbReference>
<gene>
    <name evidence="1" type="ORF">EG856_02715</name>
</gene>
<dbReference type="AlphaFoldDB" id="A0A4V0ZAI4"/>
<evidence type="ECO:0000313" key="1">
    <source>
        <dbReference type="EMBL" id="QBF34812.1"/>
    </source>
</evidence>
<dbReference type="Proteomes" id="UP000289326">
    <property type="component" value="Chromosome"/>
</dbReference>
<evidence type="ECO:0000313" key="2">
    <source>
        <dbReference type="Proteomes" id="UP000289326"/>
    </source>
</evidence>
<proteinExistence type="predicted"/>
<dbReference type="EMBL" id="CP034841">
    <property type="protein sequence ID" value="QBF34812.1"/>
    <property type="molecule type" value="Genomic_DNA"/>
</dbReference>
<dbReference type="KEGG" id="mphi:EG856_02715"/>
<name>A0A4V0ZAI4_9BACT</name>